<reference evidence="3" key="1">
    <citation type="submission" date="2016-06" db="UniProtKB">
        <authorList>
            <consortium name="WormBaseParasite"/>
        </authorList>
    </citation>
    <scope>IDENTIFICATION</scope>
</reference>
<dbReference type="AlphaFoldDB" id="A0A183IPA5"/>
<keyword evidence="2" id="KW-1185">Reference proteome</keyword>
<accession>A0A183IPA5</accession>
<protein>
    <submittedName>
        <fullName evidence="1 3">Uncharacterized protein</fullName>
    </submittedName>
</protein>
<reference evidence="1 2" key="2">
    <citation type="submission" date="2018-11" db="EMBL/GenBank/DDBJ databases">
        <authorList>
            <consortium name="Pathogen Informatics"/>
        </authorList>
    </citation>
    <scope>NUCLEOTIDE SEQUENCE [LARGE SCALE GENOMIC DNA]</scope>
</reference>
<name>A0A183IPA5_9BILA</name>
<gene>
    <name evidence="1" type="ORF">SBAD_LOCUS5452</name>
</gene>
<evidence type="ECO:0000313" key="2">
    <source>
        <dbReference type="Proteomes" id="UP000270296"/>
    </source>
</evidence>
<proteinExistence type="predicted"/>
<dbReference type="EMBL" id="UZAM01009003">
    <property type="protein sequence ID" value="VDP07274.1"/>
    <property type="molecule type" value="Genomic_DNA"/>
</dbReference>
<dbReference type="Proteomes" id="UP000270296">
    <property type="component" value="Unassembled WGS sequence"/>
</dbReference>
<sequence length="87" mass="9944">MDKIARDSQGDEIIDVGDVEARRFNLQTTFGCLKGSPRGRYTEKQWSSWRNSGTSRSCLFVMENLRKRSMSGLESSVVFCMNYPDPL</sequence>
<organism evidence="3">
    <name type="scientific">Soboliphyme baturini</name>
    <dbReference type="NCBI Taxonomy" id="241478"/>
    <lineage>
        <taxon>Eukaryota</taxon>
        <taxon>Metazoa</taxon>
        <taxon>Ecdysozoa</taxon>
        <taxon>Nematoda</taxon>
        <taxon>Enoplea</taxon>
        <taxon>Dorylaimia</taxon>
        <taxon>Dioctophymatida</taxon>
        <taxon>Dioctophymatoidea</taxon>
        <taxon>Soboliphymatidae</taxon>
        <taxon>Soboliphyme</taxon>
    </lineage>
</organism>
<dbReference type="WBParaSite" id="SBAD_0000567401-mRNA-1">
    <property type="protein sequence ID" value="SBAD_0000567401-mRNA-1"/>
    <property type="gene ID" value="SBAD_0000567401"/>
</dbReference>
<evidence type="ECO:0000313" key="1">
    <source>
        <dbReference type="EMBL" id="VDP07274.1"/>
    </source>
</evidence>
<evidence type="ECO:0000313" key="3">
    <source>
        <dbReference type="WBParaSite" id="SBAD_0000567401-mRNA-1"/>
    </source>
</evidence>